<keyword evidence="1" id="KW-0472">Membrane</keyword>
<evidence type="ECO:0000313" key="2">
    <source>
        <dbReference type="EMBL" id="SMO94750.1"/>
    </source>
</evidence>
<keyword evidence="3" id="KW-1185">Reference proteome</keyword>
<proteinExistence type="predicted"/>
<accession>A0A521FGR8</accession>
<feature type="transmembrane region" description="Helical" evidence="1">
    <location>
        <begin position="17"/>
        <end position="37"/>
    </location>
</feature>
<keyword evidence="1" id="KW-0812">Transmembrane</keyword>
<dbReference type="EMBL" id="FXTB01000025">
    <property type="protein sequence ID" value="SMO94750.1"/>
    <property type="molecule type" value="Genomic_DNA"/>
</dbReference>
<dbReference type="Proteomes" id="UP000319040">
    <property type="component" value="Unassembled WGS sequence"/>
</dbReference>
<reference evidence="2 3" key="1">
    <citation type="submission" date="2017-05" db="EMBL/GenBank/DDBJ databases">
        <authorList>
            <person name="Varghese N."/>
            <person name="Submissions S."/>
        </authorList>
    </citation>
    <scope>NUCLEOTIDE SEQUENCE [LARGE SCALE GENOMIC DNA]</scope>
    <source>
        <strain evidence="2 3">DSM 27040</strain>
    </source>
</reference>
<sequence length="86" mass="10164">MTFDIHSIPTSHVRTYIAFRLIIPWLLFIGGSIWIYIATKHSPVITINTNHKKYKVALKEFKDNETLNDLIDFLAERVDLKREYND</sequence>
<gene>
    <name evidence="2" type="ORF">SAMN06265379_1255</name>
</gene>
<evidence type="ECO:0000313" key="3">
    <source>
        <dbReference type="Proteomes" id="UP000319040"/>
    </source>
</evidence>
<name>A0A521FGR8_SACCC</name>
<organism evidence="2 3">
    <name type="scientific">Saccharicrinis carchari</name>
    <dbReference type="NCBI Taxonomy" id="1168039"/>
    <lineage>
        <taxon>Bacteria</taxon>
        <taxon>Pseudomonadati</taxon>
        <taxon>Bacteroidota</taxon>
        <taxon>Bacteroidia</taxon>
        <taxon>Marinilabiliales</taxon>
        <taxon>Marinilabiliaceae</taxon>
        <taxon>Saccharicrinis</taxon>
    </lineage>
</organism>
<protein>
    <submittedName>
        <fullName evidence="2">Uncharacterized protein</fullName>
    </submittedName>
</protein>
<evidence type="ECO:0000256" key="1">
    <source>
        <dbReference type="SAM" id="Phobius"/>
    </source>
</evidence>
<keyword evidence="1" id="KW-1133">Transmembrane helix</keyword>
<dbReference type="AlphaFoldDB" id="A0A521FGR8"/>